<evidence type="ECO:0000259" key="6">
    <source>
        <dbReference type="PROSITE" id="PS50240"/>
    </source>
</evidence>
<dbReference type="PROSITE" id="PS00134">
    <property type="entry name" value="TRYPSIN_HIS"/>
    <property type="match status" value="1"/>
</dbReference>
<accession>A0AAW2HYF6</accession>
<proteinExistence type="predicted"/>
<dbReference type="PROSITE" id="PS50240">
    <property type="entry name" value="TRYPSIN_DOM"/>
    <property type="match status" value="1"/>
</dbReference>
<keyword evidence="2 5" id="KW-0378">Hydrolase</keyword>
<evidence type="ECO:0000256" key="4">
    <source>
        <dbReference type="ARBA" id="ARBA00023157"/>
    </source>
</evidence>
<organism evidence="7">
    <name type="scientific">Menopon gallinae</name>
    <name type="common">poultry shaft louse</name>
    <dbReference type="NCBI Taxonomy" id="328185"/>
    <lineage>
        <taxon>Eukaryota</taxon>
        <taxon>Metazoa</taxon>
        <taxon>Ecdysozoa</taxon>
        <taxon>Arthropoda</taxon>
        <taxon>Hexapoda</taxon>
        <taxon>Insecta</taxon>
        <taxon>Pterygota</taxon>
        <taxon>Neoptera</taxon>
        <taxon>Paraneoptera</taxon>
        <taxon>Psocodea</taxon>
        <taxon>Troctomorpha</taxon>
        <taxon>Phthiraptera</taxon>
        <taxon>Amblycera</taxon>
        <taxon>Menoponidae</taxon>
        <taxon>Menopon</taxon>
    </lineage>
</organism>
<name>A0AAW2HYF6_9NEOP</name>
<dbReference type="Gene3D" id="2.40.10.10">
    <property type="entry name" value="Trypsin-like serine proteases"/>
    <property type="match status" value="1"/>
</dbReference>
<comment type="caution">
    <text evidence="7">The sequence shown here is derived from an EMBL/GenBank/DDBJ whole genome shotgun (WGS) entry which is preliminary data.</text>
</comment>
<evidence type="ECO:0000256" key="5">
    <source>
        <dbReference type="RuleBase" id="RU363034"/>
    </source>
</evidence>
<feature type="domain" description="Peptidase S1" evidence="6">
    <location>
        <begin position="32"/>
        <end position="271"/>
    </location>
</feature>
<dbReference type="PANTHER" id="PTHR24252">
    <property type="entry name" value="ACROSIN-RELATED"/>
    <property type="match status" value="1"/>
</dbReference>
<sequence>MYEPITIGKLSGLTSKECKQCYCGIANQNTRIVGGWMTKIHEYPWVVALAREGRFFCAGTLINDRYIMTAAHCVKRRNKNLDWVKKEVRVILSEHNRKNPDDTVTEIRKVSKVIVHPNYGNNALDSDIALLKLDQTVKYRQGIRPACLPPRRKSFTGEWAVIAGWGTTSEQGSTSETLREAYVQIMSWRQCVRRGYGYETWKITENMLCAGDRGVDSCQGDSGGPLMLRNQYGQMYPAGIISWGEGCARPYKPGVYTKVNNFLDWIIKNTEDACYCY</sequence>
<dbReference type="GO" id="GO:0006508">
    <property type="term" value="P:proteolysis"/>
    <property type="evidence" value="ECO:0007669"/>
    <property type="project" value="UniProtKB-KW"/>
</dbReference>
<dbReference type="PRINTS" id="PR00722">
    <property type="entry name" value="CHYMOTRYPSIN"/>
</dbReference>
<gene>
    <name evidence="7" type="ORF">PYX00_002904</name>
</gene>
<dbReference type="InterPro" id="IPR033116">
    <property type="entry name" value="TRYPSIN_SER"/>
</dbReference>
<keyword evidence="1 5" id="KW-0645">Protease</keyword>
<dbReference type="PANTHER" id="PTHR24252:SF7">
    <property type="entry name" value="HYALIN"/>
    <property type="match status" value="1"/>
</dbReference>
<dbReference type="InterPro" id="IPR001314">
    <property type="entry name" value="Peptidase_S1A"/>
</dbReference>
<dbReference type="FunFam" id="2.40.10.10:FF:000006">
    <property type="entry name" value="Serine proteinase stubble"/>
    <property type="match status" value="1"/>
</dbReference>
<dbReference type="CDD" id="cd00190">
    <property type="entry name" value="Tryp_SPc"/>
    <property type="match status" value="1"/>
</dbReference>
<dbReference type="GO" id="GO:0004252">
    <property type="term" value="F:serine-type endopeptidase activity"/>
    <property type="evidence" value="ECO:0007669"/>
    <property type="project" value="InterPro"/>
</dbReference>
<evidence type="ECO:0000256" key="1">
    <source>
        <dbReference type="ARBA" id="ARBA00022670"/>
    </source>
</evidence>
<dbReference type="EMBL" id="JARGDH010000002">
    <property type="protein sequence ID" value="KAL0274877.1"/>
    <property type="molecule type" value="Genomic_DNA"/>
</dbReference>
<dbReference type="InterPro" id="IPR009003">
    <property type="entry name" value="Peptidase_S1_PA"/>
</dbReference>
<dbReference type="InterPro" id="IPR001254">
    <property type="entry name" value="Trypsin_dom"/>
</dbReference>
<dbReference type="SMART" id="SM00020">
    <property type="entry name" value="Tryp_SPc"/>
    <property type="match status" value="1"/>
</dbReference>
<dbReference type="InterPro" id="IPR018114">
    <property type="entry name" value="TRYPSIN_HIS"/>
</dbReference>
<reference evidence="7" key="1">
    <citation type="journal article" date="2024" name="Gigascience">
        <title>Chromosome-level genome of the poultry shaft louse Menopon gallinae provides insight into the host-switching and adaptive evolution of parasitic lice.</title>
        <authorList>
            <person name="Xu Y."/>
            <person name="Ma L."/>
            <person name="Liu S."/>
            <person name="Liang Y."/>
            <person name="Liu Q."/>
            <person name="He Z."/>
            <person name="Tian L."/>
            <person name="Duan Y."/>
            <person name="Cai W."/>
            <person name="Li H."/>
            <person name="Song F."/>
        </authorList>
    </citation>
    <scope>NUCLEOTIDE SEQUENCE</scope>
    <source>
        <strain evidence="7">Cailab_2023a</strain>
    </source>
</reference>
<keyword evidence="4" id="KW-1015">Disulfide bond</keyword>
<evidence type="ECO:0000256" key="3">
    <source>
        <dbReference type="ARBA" id="ARBA00022825"/>
    </source>
</evidence>
<dbReference type="PROSITE" id="PS00135">
    <property type="entry name" value="TRYPSIN_SER"/>
    <property type="match status" value="1"/>
</dbReference>
<dbReference type="SUPFAM" id="SSF50494">
    <property type="entry name" value="Trypsin-like serine proteases"/>
    <property type="match status" value="1"/>
</dbReference>
<evidence type="ECO:0000256" key="2">
    <source>
        <dbReference type="ARBA" id="ARBA00022801"/>
    </source>
</evidence>
<keyword evidence="3 5" id="KW-0720">Serine protease</keyword>
<protein>
    <recommendedName>
        <fullName evidence="6">Peptidase S1 domain-containing protein</fullName>
    </recommendedName>
</protein>
<dbReference type="InterPro" id="IPR043504">
    <property type="entry name" value="Peptidase_S1_PA_chymotrypsin"/>
</dbReference>
<dbReference type="AlphaFoldDB" id="A0AAW2HYF6"/>
<evidence type="ECO:0000313" key="7">
    <source>
        <dbReference type="EMBL" id="KAL0274877.1"/>
    </source>
</evidence>
<dbReference type="Pfam" id="PF00089">
    <property type="entry name" value="Trypsin"/>
    <property type="match status" value="1"/>
</dbReference>